<keyword evidence="1" id="KW-1133">Transmembrane helix</keyword>
<evidence type="ECO:0000256" key="1">
    <source>
        <dbReference type="SAM" id="Phobius"/>
    </source>
</evidence>
<evidence type="ECO:0000313" key="2">
    <source>
        <dbReference type="EMBL" id="EKB50842.1"/>
    </source>
</evidence>
<organism evidence="2 3">
    <name type="scientific">Cecembia lonarensis (strain CCUG 58316 / KCTC 22772 / LW9)</name>
    <dbReference type="NCBI Taxonomy" id="1225176"/>
    <lineage>
        <taxon>Bacteria</taxon>
        <taxon>Pseudomonadati</taxon>
        <taxon>Bacteroidota</taxon>
        <taxon>Cytophagia</taxon>
        <taxon>Cytophagales</taxon>
        <taxon>Cyclobacteriaceae</taxon>
        <taxon>Cecembia</taxon>
    </lineage>
</organism>
<accession>K1LF81</accession>
<proteinExistence type="predicted"/>
<feature type="transmembrane region" description="Helical" evidence="1">
    <location>
        <begin position="83"/>
        <end position="106"/>
    </location>
</feature>
<keyword evidence="3" id="KW-1185">Reference proteome</keyword>
<evidence type="ECO:0008006" key="4">
    <source>
        <dbReference type="Google" id="ProtNLM"/>
    </source>
</evidence>
<dbReference type="EMBL" id="AMGM01000005">
    <property type="protein sequence ID" value="EKB50842.1"/>
    <property type="molecule type" value="Genomic_DNA"/>
</dbReference>
<dbReference type="Proteomes" id="UP000004478">
    <property type="component" value="Unassembled WGS sequence"/>
</dbReference>
<feature type="transmembrane region" description="Helical" evidence="1">
    <location>
        <begin position="23"/>
        <end position="44"/>
    </location>
</feature>
<comment type="caution">
    <text evidence="2">The sequence shown here is derived from an EMBL/GenBank/DDBJ whole genome shotgun (WGS) entry which is preliminary data.</text>
</comment>
<sequence length="159" mass="17475">MYHLDNPLTMESSPQVYLQSNRLLFLGILLFFLGLVIGLFVPILENPRMGLSSHLEGIMNGIFLLVLGIIWPKIKLSQKMLNLTFWLTIYGSFANFLVVLIAAATGSGRMMPLAGGKEGPALVEGLVTFMLISLSLAMLTVCIFVLSGLYGHLNRKSMV</sequence>
<reference evidence="2 3" key="1">
    <citation type="journal article" date="2012" name="J. Bacteriol.">
        <title>Draft Genome Sequence of Cecembia lonarensis Strain LW9T, Isolated from Lonar Lake, a Haloalkaline Lake in India.</title>
        <authorList>
            <person name="Shivaji S."/>
            <person name="Ara S."/>
            <person name="Singh A."/>
            <person name="Pinnaka A.K."/>
        </authorList>
    </citation>
    <scope>NUCLEOTIDE SEQUENCE [LARGE SCALE GENOMIC DNA]</scope>
    <source>
        <strain evidence="2 3">LW9</strain>
    </source>
</reference>
<keyword evidence="1" id="KW-0812">Transmembrane</keyword>
<feature type="transmembrane region" description="Helical" evidence="1">
    <location>
        <begin position="126"/>
        <end position="150"/>
    </location>
</feature>
<gene>
    <name evidence="2" type="ORF">B879_00587</name>
</gene>
<protein>
    <recommendedName>
        <fullName evidence="4">Hydroxylaminobenzene mutase</fullName>
    </recommendedName>
</protein>
<name>K1LF81_CECL9</name>
<dbReference type="Pfam" id="PF26512">
    <property type="entry name" value="SOI"/>
    <property type="match status" value="1"/>
</dbReference>
<dbReference type="AlphaFoldDB" id="K1LF81"/>
<evidence type="ECO:0000313" key="3">
    <source>
        <dbReference type="Proteomes" id="UP000004478"/>
    </source>
</evidence>
<feature type="transmembrane region" description="Helical" evidence="1">
    <location>
        <begin position="50"/>
        <end position="71"/>
    </location>
</feature>
<keyword evidence="1" id="KW-0472">Membrane</keyword>
<dbReference type="InterPro" id="IPR058965">
    <property type="entry name" value="SOI/HabA-like"/>
</dbReference>